<keyword evidence="1" id="KW-0929">Antimicrobial</keyword>
<dbReference type="EMBL" id="CP069352">
    <property type="protein sequence ID" value="QRK86786.1"/>
    <property type="molecule type" value="Genomic_DNA"/>
</dbReference>
<keyword evidence="2" id="KW-0044">Antibiotic</keyword>
<reference evidence="6 7" key="2">
    <citation type="submission" date="2021-03" db="EMBL/GenBank/DDBJ databases">
        <title>P. granadensis CT364 genome publication.</title>
        <authorList>
            <person name="Stach J."/>
            <person name="Montero-Calasanz Md.C."/>
        </authorList>
    </citation>
    <scope>NUCLEOTIDE SEQUENCE [LARGE SCALE GENOMIC DNA]</scope>
    <source>
        <strain evidence="6 7">CT364</strain>
    </source>
</reference>
<dbReference type="Pfam" id="PF06958">
    <property type="entry name" value="Pyocin_S"/>
    <property type="match status" value="1"/>
</dbReference>
<feature type="compositionally biased region" description="Basic and acidic residues" evidence="4">
    <location>
        <begin position="310"/>
        <end position="323"/>
    </location>
</feature>
<evidence type="ECO:0000256" key="1">
    <source>
        <dbReference type="ARBA" id="ARBA00022529"/>
    </source>
</evidence>
<evidence type="ECO:0000313" key="7">
    <source>
        <dbReference type="Proteomes" id="UP000663686"/>
    </source>
</evidence>
<dbReference type="InterPro" id="IPR016128">
    <property type="entry name" value="Pyosin/cloacin_T_dom"/>
</dbReference>
<dbReference type="SUPFAM" id="SSF69369">
    <property type="entry name" value="Cloacin translocation domain"/>
    <property type="match status" value="1"/>
</dbReference>
<gene>
    <name evidence="6" type="ORF">JN757_05570</name>
</gene>
<accession>A0ABX7GN35</accession>
<keyword evidence="7" id="KW-1185">Reference proteome</keyword>
<evidence type="ECO:0000256" key="4">
    <source>
        <dbReference type="SAM" id="MobiDB-lite"/>
    </source>
</evidence>
<dbReference type="Proteomes" id="UP000663686">
    <property type="component" value="Chromosome"/>
</dbReference>
<evidence type="ECO:0000313" key="6">
    <source>
        <dbReference type="EMBL" id="QRK86786.1"/>
    </source>
</evidence>
<reference evidence="6 7" key="1">
    <citation type="submission" date="2021-02" db="EMBL/GenBank/DDBJ databases">
        <authorList>
            <person name="Cea Torrescassana E."/>
        </authorList>
    </citation>
    <scope>NUCLEOTIDE SEQUENCE [LARGE SCALE GENOMIC DNA]</scope>
    <source>
        <strain evidence="6 7">CT364</strain>
    </source>
</reference>
<feature type="region of interest" description="Disordered" evidence="4">
    <location>
        <begin position="304"/>
        <end position="323"/>
    </location>
</feature>
<dbReference type="InterPro" id="IPR036302">
    <property type="entry name" value="Pyosin/cloacin_T_dom_sf"/>
</dbReference>
<evidence type="ECO:0000256" key="2">
    <source>
        <dbReference type="ARBA" id="ARBA00023022"/>
    </source>
</evidence>
<organism evidence="6 7">
    <name type="scientific">Pseudomonas granadensis</name>
    <dbReference type="NCBI Taxonomy" id="1421430"/>
    <lineage>
        <taxon>Bacteria</taxon>
        <taxon>Pseudomonadati</taxon>
        <taxon>Pseudomonadota</taxon>
        <taxon>Gammaproteobacteria</taxon>
        <taxon>Pseudomonadales</taxon>
        <taxon>Pseudomonadaceae</taxon>
        <taxon>Pseudomonas</taxon>
    </lineage>
</organism>
<evidence type="ECO:0000259" key="5">
    <source>
        <dbReference type="Pfam" id="PF06958"/>
    </source>
</evidence>
<keyword evidence="3" id="KW-0078">Bacteriocin</keyword>
<protein>
    <submittedName>
        <fullName evidence="6">S-type pyocin domain-containing protein</fullName>
    </submittedName>
</protein>
<feature type="compositionally biased region" description="Basic and acidic residues" evidence="4">
    <location>
        <begin position="229"/>
        <end position="249"/>
    </location>
</feature>
<sequence length="727" mass="79565">MFGPHNFGPQNLVVANFKTIEATKAALAQEYQNRAQQLPQTLENELAATRLEGTTHPLPPADSLVRELGVRTTLLQRKNAEFQQKTALANRFYGSDPLDKKLIHFYQKAVTLQNPVMPGGIAIQAWTASYRAAHDARLLTQSIQVLNQQQINVQNWLATVQANDRAQAAAAQAQRLAAERARIAAEQQRQRELAEAAHLERARLTAIAEAQRLAEDRARIAAETRRLAAEKARVSEERRQQSLAEADKRKKEKKQAPTAEQARLEELARKQRWADDLARYSEMVAKILAKIRAESAAEAVVSDAGAKAETTAREPAAEQARPLKEMDGPLKALQQHELPAPEAQRVYPASGASASNSPALSFASRATHLPSALSSAVLTALRTAVQTVSASGAALFGSPVLVGFAALLMPSPLGNGERFVMSVPLAELSSEPVETLREIADWQGTLDLPVGLGTRRLGTGAEVFVATSDDFHIRSSVLVLNAAYDLLNDVYQVALPDSPMDFLTWTPAVSPGNSSTQLPITETDTPAYSGAPMVPIEGRLDLNPILVEGWERFIIVFPDQSGIAPLYVVFSSPYEGATTKGKYSGRDFNPEQAGGPILSLDWRTAVITESGIDAVKLHIARLDQSDANDIMIQRLEKILSGHLMLTDTDLRYYTHEVRELERFRAIGLSDEFKPESGSPTWNNAHTATLEDFRLGSDDDALYSSEAIQAANNQIDRIYDQLLKGKNQ</sequence>
<evidence type="ECO:0000256" key="3">
    <source>
        <dbReference type="ARBA" id="ARBA00023048"/>
    </source>
</evidence>
<name>A0ABX7GN35_9PSED</name>
<feature type="domain" description="Pyosin/cloacin translocation" evidence="5">
    <location>
        <begin position="436"/>
        <end position="569"/>
    </location>
</feature>
<feature type="region of interest" description="Disordered" evidence="4">
    <location>
        <begin position="229"/>
        <end position="262"/>
    </location>
</feature>
<proteinExistence type="predicted"/>